<name>A0A9W9C5G8_9PLEO</name>
<keyword evidence="3" id="KW-1185">Reference proteome</keyword>
<evidence type="ECO:0000256" key="1">
    <source>
        <dbReference type="SAM" id="MobiDB-lite"/>
    </source>
</evidence>
<protein>
    <submittedName>
        <fullName evidence="2">Uncharacterized protein</fullName>
    </submittedName>
</protein>
<accession>A0A9W9C5G8</accession>
<feature type="region of interest" description="Disordered" evidence="1">
    <location>
        <begin position="1"/>
        <end position="27"/>
    </location>
</feature>
<dbReference type="AlphaFoldDB" id="A0A9W9C5G8"/>
<reference evidence="2" key="1">
    <citation type="submission" date="2022-10" db="EMBL/GenBank/DDBJ databases">
        <title>Tapping the CABI collections for fungal endophytes: first genome assemblies for Collariella, Neodidymelliopsis, Ascochyta clinopodiicola, Didymella pomorum, Didymosphaeria variabile, Neocosmospora piperis and Neocucurbitaria cava.</title>
        <authorList>
            <person name="Hill R."/>
        </authorList>
    </citation>
    <scope>NUCLEOTIDE SEQUENCE</scope>
    <source>
        <strain evidence="2">IMI 356815</strain>
    </source>
</reference>
<proteinExistence type="predicted"/>
<comment type="caution">
    <text evidence="2">The sequence shown here is derived from an EMBL/GenBank/DDBJ whole genome shotgun (WGS) entry which is preliminary data.</text>
</comment>
<organism evidence="2 3">
    <name type="scientific">Didymosphaeria variabile</name>
    <dbReference type="NCBI Taxonomy" id="1932322"/>
    <lineage>
        <taxon>Eukaryota</taxon>
        <taxon>Fungi</taxon>
        <taxon>Dikarya</taxon>
        <taxon>Ascomycota</taxon>
        <taxon>Pezizomycotina</taxon>
        <taxon>Dothideomycetes</taxon>
        <taxon>Pleosporomycetidae</taxon>
        <taxon>Pleosporales</taxon>
        <taxon>Massarineae</taxon>
        <taxon>Didymosphaeriaceae</taxon>
        <taxon>Didymosphaeria</taxon>
    </lineage>
</organism>
<dbReference type="EMBL" id="JAPEUX010000009">
    <property type="protein sequence ID" value="KAJ4345420.1"/>
    <property type="molecule type" value="Genomic_DNA"/>
</dbReference>
<sequence>MIPHALGPGDVYTHNPSTYTSRPQHSDYSLNHTKHVQPSNISFDRLPVASFVKTKFTTTIFTVTTLLVVTVSAAPTPHFGGPFEARQWGGDLKAGDKRAPKFLGQIEHGKKHKLEGALYVPSGPAKSVVERQFGGQVEGEKKHKLDGALYSPSGPAKPIVFERRFGGETDMRQFGAFIHEHAFKKGSEADAER</sequence>
<gene>
    <name evidence="2" type="ORF">N0V89_011550</name>
</gene>
<dbReference type="RefSeq" id="XP_056065584.1">
    <property type="nucleotide sequence ID" value="XM_056220281.1"/>
</dbReference>
<evidence type="ECO:0000313" key="2">
    <source>
        <dbReference type="EMBL" id="KAJ4345420.1"/>
    </source>
</evidence>
<dbReference type="OrthoDB" id="3790769at2759"/>
<dbReference type="GeneID" id="80915080"/>
<feature type="compositionally biased region" description="Polar residues" evidence="1">
    <location>
        <begin position="14"/>
        <end position="27"/>
    </location>
</feature>
<evidence type="ECO:0000313" key="3">
    <source>
        <dbReference type="Proteomes" id="UP001140513"/>
    </source>
</evidence>
<dbReference type="Proteomes" id="UP001140513">
    <property type="component" value="Unassembled WGS sequence"/>
</dbReference>